<sequence length="545" mass="60669">MESLKRRLSFRKKKDHVPECSKPHQWQEDERKVREGTCSFQVRYLGCIEVFESRGMQVCEEAVKQLKSNCRGKYQRAILYVSGDALRVVDEISKSMIVDQTIEKVSFCAPDRNHEKGFAYICRDGTTRRWMCHGFLAVKESRFWKRGTVKGERLSHAVGCAFAICLERKQKREKETGVTVTFSQDRTSFTRTGSFRQTTLTERITDPQSALLAEPVPVRKVDNPFAVQRPHATENMLIRQGSFRGFSKLQEASSPFKRSVSLRLTDLPSTLKRQNAILESPHGINTNTNGAIEEVSPSQEEDSITQMCQQLTQGLSALNTDDPFAAAPPASHMPTSQHHTIPVSFQQQIPTIPPLGSEVMTRYPAGPVVQTNPWAPRISTAPVVSNDIASRTLTPTSTNPFLASPQGVDKSPLTNGTTGPQGSSPHHVTAPNIQHIRSHSIDSSDLSIRQPQHQQQRKQTLHEMSQHKSFQQNGNTSFNTSWASNSSSTSTSSTNYHQSNIRAQGPAVDPFDVAWAAKSVSARQQGNAVDSNPFAKSVKTFEVKL</sequence>
<dbReference type="PANTHER" id="PTHR47368:SF2">
    <property type="entry name" value="PID DOMAIN-CONTAINING PROTEIN"/>
    <property type="match status" value="1"/>
</dbReference>
<evidence type="ECO:0000256" key="3">
    <source>
        <dbReference type="SAM" id="MobiDB-lite"/>
    </source>
</evidence>
<feature type="compositionally biased region" description="Polar residues" evidence="3">
    <location>
        <begin position="412"/>
        <end position="426"/>
    </location>
</feature>
<dbReference type="InterPro" id="IPR016698">
    <property type="entry name" value="Numb/numb-like"/>
</dbReference>
<gene>
    <name evidence="5" type="ORF">ACJMK2_036077</name>
</gene>
<dbReference type="PROSITE" id="PS01179">
    <property type="entry name" value="PID"/>
    <property type="match status" value="1"/>
</dbReference>
<dbReference type="InterPro" id="IPR006020">
    <property type="entry name" value="PTB/PI_dom"/>
</dbReference>
<keyword evidence="1" id="KW-0217">Developmental protein</keyword>
<keyword evidence="2" id="KW-0597">Phosphoprotein</keyword>
<reference evidence="5 6" key="1">
    <citation type="submission" date="2024-11" db="EMBL/GenBank/DDBJ databases">
        <title>Chromosome-level genome assembly of the freshwater bivalve Anodonta woodiana.</title>
        <authorList>
            <person name="Chen X."/>
        </authorList>
    </citation>
    <scope>NUCLEOTIDE SEQUENCE [LARGE SCALE GENOMIC DNA]</scope>
    <source>
        <strain evidence="5">MN2024</strain>
        <tissue evidence="5">Gills</tissue>
    </source>
</reference>
<dbReference type="PANTHER" id="PTHR47368">
    <property type="entry name" value="NUMB"/>
    <property type="match status" value="1"/>
</dbReference>
<dbReference type="Gene3D" id="2.30.29.30">
    <property type="entry name" value="Pleckstrin-homology domain (PH domain)/Phosphotyrosine-binding domain (PTB)"/>
    <property type="match status" value="1"/>
</dbReference>
<dbReference type="Proteomes" id="UP001634394">
    <property type="component" value="Unassembled WGS sequence"/>
</dbReference>
<organism evidence="5 6">
    <name type="scientific">Sinanodonta woodiana</name>
    <name type="common">Chinese pond mussel</name>
    <name type="synonym">Anodonta woodiana</name>
    <dbReference type="NCBI Taxonomy" id="1069815"/>
    <lineage>
        <taxon>Eukaryota</taxon>
        <taxon>Metazoa</taxon>
        <taxon>Spiralia</taxon>
        <taxon>Lophotrochozoa</taxon>
        <taxon>Mollusca</taxon>
        <taxon>Bivalvia</taxon>
        <taxon>Autobranchia</taxon>
        <taxon>Heteroconchia</taxon>
        <taxon>Palaeoheterodonta</taxon>
        <taxon>Unionida</taxon>
        <taxon>Unionoidea</taxon>
        <taxon>Unionidae</taxon>
        <taxon>Unioninae</taxon>
        <taxon>Sinanodonta</taxon>
    </lineage>
</organism>
<dbReference type="Pfam" id="PF06311">
    <property type="entry name" value="NumbF"/>
    <property type="match status" value="1"/>
</dbReference>
<dbReference type="SUPFAM" id="SSF50729">
    <property type="entry name" value="PH domain-like"/>
    <property type="match status" value="1"/>
</dbReference>
<evidence type="ECO:0000256" key="1">
    <source>
        <dbReference type="ARBA" id="ARBA00022473"/>
    </source>
</evidence>
<dbReference type="Pfam" id="PF00640">
    <property type="entry name" value="PID"/>
    <property type="match status" value="1"/>
</dbReference>
<dbReference type="SMART" id="SM00462">
    <property type="entry name" value="PTB"/>
    <property type="match status" value="1"/>
</dbReference>
<dbReference type="InterPro" id="IPR010449">
    <property type="entry name" value="Numb_domain"/>
</dbReference>
<feature type="region of interest" description="Disordered" evidence="3">
    <location>
        <begin position="442"/>
        <end position="498"/>
    </location>
</feature>
<feature type="domain" description="PID" evidence="4">
    <location>
        <begin position="38"/>
        <end position="173"/>
    </location>
</feature>
<dbReference type="InterPro" id="IPR011993">
    <property type="entry name" value="PH-like_dom_sf"/>
</dbReference>
<feature type="region of interest" description="Disordered" evidence="3">
    <location>
        <begin position="391"/>
        <end position="429"/>
    </location>
</feature>
<feature type="compositionally biased region" description="Polar residues" evidence="3">
    <location>
        <begin position="391"/>
        <end position="401"/>
    </location>
</feature>
<name>A0ABD3WI43_SINWO</name>
<comment type="caution">
    <text evidence="5">The sequence shown here is derived from an EMBL/GenBank/DDBJ whole genome shotgun (WGS) entry which is preliminary data.</text>
</comment>
<evidence type="ECO:0000256" key="2">
    <source>
        <dbReference type="ARBA" id="ARBA00022553"/>
    </source>
</evidence>
<keyword evidence="6" id="KW-1185">Reference proteome</keyword>
<evidence type="ECO:0000313" key="6">
    <source>
        <dbReference type="Proteomes" id="UP001634394"/>
    </source>
</evidence>
<evidence type="ECO:0000313" key="5">
    <source>
        <dbReference type="EMBL" id="KAL3872898.1"/>
    </source>
</evidence>
<proteinExistence type="predicted"/>
<dbReference type="CDD" id="cd01268">
    <property type="entry name" value="PTB_Numb"/>
    <property type="match status" value="1"/>
</dbReference>
<evidence type="ECO:0000259" key="4">
    <source>
        <dbReference type="PROSITE" id="PS01179"/>
    </source>
</evidence>
<feature type="compositionally biased region" description="Low complexity" evidence="3">
    <location>
        <begin position="475"/>
        <end position="498"/>
    </location>
</feature>
<dbReference type="AlphaFoldDB" id="A0ABD3WI43"/>
<dbReference type="EMBL" id="JBJQND010000006">
    <property type="protein sequence ID" value="KAL3872898.1"/>
    <property type="molecule type" value="Genomic_DNA"/>
</dbReference>
<accession>A0ABD3WI43</accession>
<protein>
    <recommendedName>
        <fullName evidence="4">PID domain-containing protein</fullName>
    </recommendedName>
</protein>